<feature type="binding site" evidence="1">
    <location>
        <position position="227"/>
    </location>
    <ligand>
        <name>Zn(2+)</name>
        <dbReference type="ChEBI" id="CHEBI:29105"/>
    </ligand>
</feature>
<dbReference type="InterPro" id="IPR036589">
    <property type="entry name" value="HCY_dom_sf"/>
</dbReference>
<dbReference type="AlphaFoldDB" id="A0A1W6ZNG1"/>
<dbReference type="GO" id="GO:0008168">
    <property type="term" value="F:methyltransferase activity"/>
    <property type="evidence" value="ECO:0007669"/>
    <property type="project" value="UniProtKB-UniRule"/>
</dbReference>
<dbReference type="EMBL" id="CP021112">
    <property type="protein sequence ID" value="ARP98899.1"/>
    <property type="molecule type" value="Genomic_DNA"/>
</dbReference>
<dbReference type="Proteomes" id="UP000194137">
    <property type="component" value="Chromosome"/>
</dbReference>
<gene>
    <name evidence="2" type="ORF">CAK95_07260</name>
</gene>
<dbReference type="RefSeq" id="WP_086087311.1">
    <property type="nucleotide sequence ID" value="NZ_CP021112.1"/>
</dbReference>
<sequence>MAKYRSHLPQLDDYPFLTDSGLETTLIFQEGMDLPLNAAFTLHATDAGERTLRDYYIRHVEIARAQNAGFVLESATWRASTDWGTKLGYSYSELTSFNRKGIALMTSLRDEFETPRSPMPISGNIGPRGDGYFPEQQMSGDEAQRYHAFQAEIFADTEADLISAFTMTHSGEAIGIARAAASVGMPVVISFTTETDGRLPSGETMREAIDKTDEQTDGAPAYYMINCAHPAHFADALANGEAWVKRLRGIRANSSMRSHAELDNSPDLDTGDPVDLGRRYARLRGALGTRFNIMGGCCGTDHRHVAAIAEACLPRRAVA</sequence>
<keyword evidence="1 2" id="KW-0808">Transferase</keyword>
<reference evidence="2 3" key="1">
    <citation type="submission" date="2017-05" db="EMBL/GenBank/DDBJ databases">
        <title>Full genome sequence of Pseudorhodoplanes sinuspersici.</title>
        <authorList>
            <person name="Dastgheib S.M.M."/>
            <person name="Shavandi M."/>
            <person name="Tirandaz H."/>
        </authorList>
    </citation>
    <scope>NUCLEOTIDE SEQUENCE [LARGE SCALE GENOMIC DNA]</scope>
    <source>
        <strain evidence="2 3">RIPI110</strain>
    </source>
</reference>
<comment type="cofactor">
    <cofactor evidence="1">
        <name>Zn(2+)</name>
        <dbReference type="ChEBI" id="CHEBI:29105"/>
    </cofactor>
</comment>
<dbReference type="Pfam" id="PF02574">
    <property type="entry name" value="S-methyl_trans"/>
    <property type="match status" value="1"/>
</dbReference>
<dbReference type="PANTHER" id="PTHR11103:SF18">
    <property type="entry name" value="SLR1189 PROTEIN"/>
    <property type="match status" value="1"/>
</dbReference>
<dbReference type="PROSITE" id="PS50970">
    <property type="entry name" value="HCY"/>
    <property type="match status" value="1"/>
</dbReference>
<keyword evidence="1" id="KW-0479">Metal-binding</keyword>
<dbReference type="GO" id="GO:0046872">
    <property type="term" value="F:metal ion binding"/>
    <property type="evidence" value="ECO:0007669"/>
    <property type="project" value="UniProtKB-KW"/>
</dbReference>
<dbReference type="GO" id="GO:0032259">
    <property type="term" value="P:methylation"/>
    <property type="evidence" value="ECO:0007669"/>
    <property type="project" value="UniProtKB-KW"/>
</dbReference>
<dbReference type="Gene3D" id="3.20.20.330">
    <property type="entry name" value="Homocysteine-binding-like domain"/>
    <property type="match status" value="1"/>
</dbReference>
<keyword evidence="1" id="KW-0862">Zinc</keyword>
<dbReference type="STRING" id="1235591.CAK95_07260"/>
<evidence type="ECO:0000256" key="1">
    <source>
        <dbReference type="PROSITE-ProRule" id="PRU00333"/>
    </source>
</evidence>
<dbReference type="PANTHER" id="PTHR11103">
    <property type="entry name" value="SLR1189 PROTEIN"/>
    <property type="match status" value="1"/>
</dbReference>
<dbReference type="OrthoDB" id="9803687at2"/>
<accession>A0A1W6ZNG1</accession>
<keyword evidence="3" id="KW-1185">Reference proteome</keyword>
<feature type="binding site" evidence="1">
    <location>
        <position position="297"/>
    </location>
    <ligand>
        <name>Zn(2+)</name>
        <dbReference type="ChEBI" id="CHEBI:29105"/>
    </ligand>
</feature>
<organism evidence="2 3">
    <name type="scientific">Pseudorhodoplanes sinuspersici</name>
    <dbReference type="NCBI Taxonomy" id="1235591"/>
    <lineage>
        <taxon>Bacteria</taxon>
        <taxon>Pseudomonadati</taxon>
        <taxon>Pseudomonadota</taxon>
        <taxon>Alphaproteobacteria</taxon>
        <taxon>Hyphomicrobiales</taxon>
        <taxon>Pseudorhodoplanes</taxon>
    </lineage>
</organism>
<dbReference type="InterPro" id="IPR003726">
    <property type="entry name" value="HCY_dom"/>
</dbReference>
<dbReference type="KEGG" id="psin:CAK95_07260"/>
<evidence type="ECO:0000313" key="3">
    <source>
        <dbReference type="Proteomes" id="UP000194137"/>
    </source>
</evidence>
<protein>
    <submittedName>
        <fullName evidence="2">Homocysteine methyltransferase</fullName>
    </submittedName>
</protein>
<dbReference type="SUPFAM" id="SSF82282">
    <property type="entry name" value="Homocysteine S-methyltransferase"/>
    <property type="match status" value="1"/>
</dbReference>
<feature type="binding site" evidence="1">
    <location>
        <position position="298"/>
    </location>
    <ligand>
        <name>Zn(2+)</name>
        <dbReference type="ChEBI" id="CHEBI:29105"/>
    </ligand>
</feature>
<name>A0A1W6ZNG1_9HYPH</name>
<keyword evidence="1 2" id="KW-0489">Methyltransferase</keyword>
<evidence type="ECO:0000313" key="2">
    <source>
        <dbReference type="EMBL" id="ARP98899.1"/>
    </source>
</evidence>
<proteinExistence type="predicted"/>